<dbReference type="AlphaFoldDB" id="A0A1M2VB98"/>
<evidence type="ECO:0000256" key="1">
    <source>
        <dbReference type="SAM" id="SignalP"/>
    </source>
</evidence>
<keyword evidence="3" id="KW-1185">Reference proteome</keyword>
<evidence type="ECO:0000313" key="3">
    <source>
        <dbReference type="Proteomes" id="UP000184267"/>
    </source>
</evidence>
<organism evidence="2 3">
    <name type="scientific">Trametes pubescens</name>
    <name type="common">White-rot fungus</name>
    <dbReference type="NCBI Taxonomy" id="154538"/>
    <lineage>
        <taxon>Eukaryota</taxon>
        <taxon>Fungi</taxon>
        <taxon>Dikarya</taxon>
        <taxon>Basidiomycota</taxon>
        <taxon>Agaricomycotina</taxon>
        <taxon>Agaricomycetes</taxon>
        <taxon>Polyporales</taxon>
        <taxon>Polyporaceae</taxon>
        <taxon>Trametes</taxon>
    </lineage>
</organism>
<protein>
    <submittedName>
        <fullName evidence="2">Uncharacterized protein</fullName>
    </submittedName>
</protein>
<sequence>MVAIRSLFPSTVCITFRLLLLRGLCTASFDTRQALENIILLCSVGYGAVKIRGFATGPFDADMWMSIGTALLPRLLYMDKSVLDKNADLTNRASSDATFATFFAASR</sequence>
<proteinExistence type="predicted"/>
<dbReference type="Proteomes" id="UP000184267">
    <property type="component" value="Unassembled WGS sequence"/>
</dbReference>
<feature type="chain" id="PRO_5012431364" evidence="1">
    <location>
        <begin position="28"/>
        <end position="107"/>
    </location>
</feature>
<accession>A0A1M2VB98</accession>
<keyword evidence="1" id="KW-0732">Signal</keyword>
<dbReference type="OrthoDB" id="2804192at2759"/>
<evidence type="ECO:0000313" key="2">
    <source>
        <dbReference type="EMBL" id="OJT04862.1"/>
    </source>
</evidence>
<dbReference type="EMBL" id="MNAD01001516">
    <property type="protein sequence ID" value="OJT04862.1"/>
    <property type="molecule type" value="Genomic_DNA"/>
</dbReference>
<name>A0A1M2VB98_TRAPU</name>
<reference evidence="2 3" key="1">
    <citation type="submission" date="2016-10" db="EMBL/GenBank/DDBJ databases">
        <title>Genome sequence of the basidiomycete white-rot fungus Trametes pubescens.</title>
        <authorList>
            <person name="Makela M.R."/>
            <person name="Granchi Z."/>
            <person name="Peng M."/>
            <person name="De Vries R.P."/>
            <person name="Grigoriev I."/>
            <person name="Riley R."/>
            <person name="Hilden K."/>
        </authorList>
    </citation>
    <scope>NUCLEOTIDE SEQUENCE [LARGE SCALE GENOMIC DNA]</scope>
    <source>
        <strain evidence="2 3">FBCC735</strain>
    </source>
</reference>
<gene>
    <name evidence="2" type="ORF">TRAPUB_4434</name>
</gene>
<feature type="signal peptide" evidence="1">
    <location>
        <begin position="1"/>
        <end position="27"/>
    </location>
</feature>
<comment type="caution">
    <text evidence="2">The sequence shown here is derived from an EMBL/GenBank/DDBJ whole genome shotgun (WGS) entry which is preliminary data.</text>
</comment>